<keyword evidence="4" id="KW-1185">Reference proteome</keyword>
<evidence type="ECO:0000313" key="4">
    <source>
        <dbReference type="Proteomes" id="UP001333110"/>
    </source>
</evidence>
<dbReference type="Pfam" id="PF03372">
    <property type="entry name" value="Exo_endo_phos"/>
    <property type="match status" value="1"/>
</dbReference>
<dbReference type="PANTHER" id="PTHR33395">
    <property type="entry name" value="TRANSCRIPTASE, PUTATIVE-RELATED-RELATED"/>
    <property type="match status" value="1"/>
</dbReference>
<gene>
    <name evidence="3" type="ORF">QYF61_007673</name>
</gene>
<keyword evidence="1" id="KW-0812">Transmembrane</keyword>
<dbReference type="CDD" id="cd01650">
    <property type="entry name" value="RT_nLTR_like"/>
    <property type="match status" value="1"/>
</dbReference>
<dbReference type="Gene3D" id="3.60.10.10">
    <property type="entry name" value="Endonuclease/exonuclease/phosphatase"/>
    <property type="match status" value="1"/>
</dbReference>
<dbReference type="InterPro" id="IPR000477">
    <property type="entry name" value="RT_dom"/>
</dbReference>
<dbReference type="InterPro" id="IPR005135">
    <property type="entry name" value="Endo/exonuclease/phosphatase"/>
</dbReference>
<reference evidence="3 4" key="1">
    <citation type="journal article" date="2023" name="J. Hered.">
        <title>Chromosome-level genome of the wood stork (Mycteria americana) provides insight into avian chromosome evolution.</title>
        <authorList>
            <person name="Flamio R. Jr."/>
            <person name="Ramstad K.M."/>
        </authorList>
    </citation>
    <scope>NUCLEOTIDE SEQUENCE [LARGE SCALE GENOMIC DNA]</scope>
    <source>
        <strain evidence="3">JAX WOST 10</strain>
    </source>
</reference>
<organism evidence="3 4">
    <name type="scientific">Mycteria americana</name>
    <name type="common">Wood stork</name>
    <dbReference type="NCBI Taxonomy" id="33587"/>
    <lineage>
        <taxon>Eukaryota</taxon>
        <taxon>Metazoa</taxon>
        <taxon>Chordata</taxon>
        <taxon>Craniata</taxon>
        <taxon>Vertebrata</taxon>
        <taxon>Euteleostomi</taxon>
        <taxon>Archelosauria</taxon>
        <taxon>Archosauria</taxon>
        <taxon>Dinosauria</taxon>
        <taxon>Saurischia</taxon>
        <taxon>Theropoda</taxon>
        <taxon>Coelurosauria</taxon>
        <taxon>Aves</taxon>
        <taxon>Neognathae</taxon>
        <taxon>Neoaves</taxon>
        <taxon>Aequornithes</taxon>
        <taxon>Ciconiiformes</taxon>
        <taxon>Ciconiidae</taxon>
        <taxon>Mycteria</taxon>
    </lineage>
</organism>
<feature type="transmembrane region" description="Helical" evidence="1">
    <location>
        <begin position="1423"/>
        <end position="1442"/>
    </location>
</feature>
<dbReference type="Pfam" id="PF00078">
    <property type="entry name" value="RVT_1"/>
    <property type="match status" value="1"/>
</dbReference>
<dbReference type="PANTHER" id="PTHR33395:SF22">
    <property type="entry name" value="REVERSE TRANSCRIPTASE DOMAIN-CONTAINING PROTEIN"/>
    <property type="match status" value="1"/>
</dbReference>
<dbReference type="SUPFAM" id="SSF56219">
    <property type="entry name" value="DNase I-like"/>
    <property type="match status" value="1"/>
</dbReference>
<dbReference type="PROSITE" id="PS50878">
    <property type="entry name" value="RT_POL"/>
    <property type="match status" value="1"/>
</dbReference>
<name>A0AAN7MQY6_MYCAM</name>
<evidence type="ECO:0000313" key="3">
    <source>
        <dbReference type="EMBL" id="KAK4810699.1"/>
    </source>
</evidence>
<dbReference type="GO" id="GO:0031012">
    <property type="term" value="C:extracellular matrix"/>
    <property type="evidence" value="ECO:0007669"/>
    <property type="project" value="TreeGrafter"/>
</dbReference>
<comment type="caution">
    <text evidence="3">The sequence shown here is derived from an EMBL/GenBank/DDBJ whole genome shotgun (WGS) entry which is preliminary data.</text>
</comment>
<dbReference type="GO" id="GO:0003824">
    <property type="term" value="F:catalytic activity"/>
    <property type="evidence" value="ECO:0007669"/>
    <property type="project" value="InterPro"/>
</dbReference>
<evidence type="ECO:0000256" key="1">
    <source>
        <dbReference type="SAM" id="Phobius"/>
    </source>
</evidence>
<keyword evidence="1" id="KW-0472">Membrane</keyword>
<keyword evidence="1" id="KW-1133">Transmembrane helix</keyword>
<protein>
    <recommendedName>
        <fullName evidence="2">Reverse transcriptase domain-containing protein</fullName>
    </recommendedName>
</protein>
<feature type="domain" description="Reverse transcriptase" evidence="2">
    <location>
        <begin position="948"/>
        <end position="1212"/>
    </location>
</feature>
<dbReference type="InterPro" id="IPR043502">
    <property type="entry name" value="DNA/RNA_pol_sf"/>
</dbReference>
<evidence type="ECO:0000259" key="2">
    <source>
        <dbReference type="PROSITE" id="PS50878"/>
    </source>
</evidence>
<sequence length="1579" mass="178421">MQPAMAKKANSILGFIMKCVDSRIKESDPCPLLSTGHTWSAMSSSGLLGLLERVQHRARKMIKGLEHLSYEERLKKRRLRGVLITVYRYLMGRNEEEGARLFSVAPSDRTRHNMYKLKHRKFLSARVVKHWNRLLSRPEGLPGLWLRKGSDRAAWWAPGGQPRSPFWLLTVAQTGCGIFILGDIQKPSGHCPGQLALAWGPTHGRQSSMNFSNVSPSHRLQLFMNCSSTGPFHGVQSFRNRLLQHGSPAGSQVLPENLLNCGVLSPRGHRSCQEPAPAWALQGVTASFRRFHLLRCGVLHGLQVDICSTINLHGLQGESLPHHGLHHGLQGNLCSSTRSTSSPSFFSDLGCRWPSLPWLAALLAHVQLGVHPDLQGLLCKAAFHLGGPQHVLVHGVVPPQGQDFALPLVELHEVPASPILQPAEVPLNDSTTLWHISRSSQFGVISKLAEGALCPSVQAINEDVKQDWTQYQPLGYTATQLKCLYTNARSIGNKQEELEVIVHQENYDMVAITETWWDDSHNWSAAMDGYKLFRRDRRGRRGGGVALYIRECLDSLELNDGDDRVECLWVRIRGKANKADIVVGVCYRPPNQDEETDELFYKQLGEASQSLALVLVGDFNLPDVCWKYNTAERKQSRRFLECVADNFLTQLVSEPTREGAPLGLLFTNREGLVSHVMVGGCLGQSDHEMIEFLICGEAARGVSRTATLDFRRADFGLFRRLVERVTWEAALMGKGVQEGWTFFKEEVLKAQERAVPRCQKTSRRGRRPAWLNRELWLELRKKRRVYDLWKKGRATQEDYKGVARLCREKIRRAKAELELNLAAAVKDNKKHFFKYISSKRRAKENLQPLVDGRGNTVTKDEEKAEVLNAFFASVFNSRANCSLGTQPLELEDRDRDQNGSPIIQGEMVSDLLHHLDTHKSMGPDEIHPRVLKELADVLTKPLSIIYQQSWLTGEVPADWRLANVTPIFKKGWKEDPGNYRPVSLTSVLGKLMEQIILSAITWHVEDNQGIKPSQHGFRKGRSCLTNLISFYDKVTHLMDEGKSVDVVYLDFSKAFGTVSHSILLEKLAAHGLDGCTLHWVKNWLDGRAQRVVVNGVYSSWRSVTSGVPQGSVLGPVLFNIFINDLDEGIECTLSKFADDTKLCGSVDLLEGRKALQRDLDRLDQWAEVNCMRFNKAKCKVLHLGHSNPMQRYRLGEEWLESCPVEKDLGVLVDSCLNMSQQCAQAAKKANGILACIRNSVASRTREVIVPLYSALVRPHLEYCVHFWAPHYKRDIERRATKLVKGLEQKSYEERLRELGLFSLEKRRLRGDLIALSNYLKGGCREVGVGLFSQVTSDRTRGNGLKLRQGRFRLDIRKFFFTERVIKHWNRLPREVVESPSLEDVWMRCLGTWYSGGLGSVRFTVGLDDLKGLFQPIRFCDSVILWYLAIAAISFTIVLISDADPEFKKINMFALELNIFTSYGRRKLKQEMLGLVEKQAGSLACMIRLHMILDDKPIAKPESLLIQDGGAWGFVLEVFDRSEDQVRDHLRNLNIHKSMGHDEMHPRVLRELADVVAKPLSIISENSGEVPSHWRKGNNT</sequence>
<dbReference type="GO" id="GO:0061343">
    <property type="term" value="P:cell adhesion involved in heart morphogenesis"/>
    <property type="evidence" value="ECO:0007669"/>
    <property type="project" value="TreeGrafter"/>
</dbReference>
<accession>A0AAN7MQY6</accession>
<dbReference type="InterPro" id="IPR036691">
    <property type="entry name" value="Endo/exonu/phosph_ase_sf"/>
</dbReference>
<dbReference type="Proteomes" id="UP001333110">
    <property type="component" value="Unassembled WGS sequence"/>
</dbReference>
<dbReference type="GO" id="GO:0007508">
    <property type="term" value="P:larval heart development"/>
    <property type="evidence" value="ECO:0007669"/>
    <property type="project" value="TreeGrafter"/>
</dbReference>
<dbReference type="EMBL" id="JAUNZN010000018">
    <property type="protein sequence ID" value="KAK4810699.1"/>
    <property type="molecule type" value="Genomic_DNA"/>
</dbReference>
<proteinExistence type="predicted"/>
<dbReference type="SUPFAM" id="SSF56672">
    <property type="entry name" value="DNA/RNA polymerases"/>
    <property type="match status" value="1"/>
</dbReference>